<evidence type="ECO:0000256" key="6">
    <source>
        <dbReference type="ARBA" id="ARBA00023288"/>
    </source>
</evidence>
<evidence type="ECO:0000256" key="1">
    <source>
        <dbReference type="ARBA" id="ARBA00004193"/>
    </source>
</evidence>
<keyword evidence="3" id="KW-1003">Cell membrane</keyword>
<dbReference type="PANTHER" id="PTHR34296:SF2">
    <property type="entry name" value="ABC TRANSPORTER GUANOSINE-BINDING PROTEIN NUPN"/>
    <property type="match status" value="1"/>
</dbReference>
<proteinExistence type="inferred from homology"/>
<dbReference type="Proteomes" id="UP000683246">
    <property type="component" value="Chromosome"/>
</dbReference>
<dbReference type="CDD" id="cd06304">
    <property type="entry name" value="PBP1_BmpA_Med_PnrA-like"/>
    <property type="match status" value="1"/>
</dbReference>
<evidence type="ECO:0000256" key="2">
    <source>
        <dbReference type="ARBA" id="ARBA00008610"/>
    </source>
</evidence>
<feature type="domain" description="ABC transporter substrate-binding protein PnrA-like" evidence="8">
    <location>
        <begin position="42"/>
        <end position="336"/>
    </location>
</feature>
<dbReference type="Pfam" id="PF02608">
    <property type="entry name" value="Bmp"/>
    <property type="match status" value="1"/>
</dbReference>
<organism evidence="9 10">
    <name type="scientific">Vallitalea pronyensis</name>
    <dbReference type="NCBI Taxonomy" id="1348613"/>
    <lineage>
        <taxon>Bacteria</taxon>
        <taxon>Bacillati</taxon>
        <taxon>Bacillota</taxon>
        <taxon>Clostridia</taxon>
        <taxon>Lachnospirales</taxon>
        <taxon>Vallitaleaceae</taxon>
        <taxon>Vallitalea</taxon>
    </lineage>
</organism>
<dbReference type="InterPro" id="IPR050957">
    <property type="entry name" value="BMP_lipoprotein"/>
</dbReference>
<dbReference type="Gene3D" id="3.40.50.2300">
    <property type="match status" value="2"/>
</dbReference>
<dbReference type="GO" id="GO:0005886">
    <property type="term" value="C:plasma membrane"/>
    <property type="evidence" value="ECO:0007669"/>
    <property type="project" value="UniProtKB-SubCell"/>
</dbReference>
<dbReference type="SUPFAM" id="SSF53822">
    <property type="entry name" value="Periplasmic binding protein-like I"/>
    <property type="match status" value="1"/>
</dbReference>
<sequence>MKKRVMVLLFVSFMIFVTGCTNNNNDNGSNESDTKSVRVGFVTSETGLGDQAFNDAIHSGTKKAETALDNVKLTVIEPGDAAKLETSVRSLAREGNDLIIAGAASLGDAVLVVAKEFPDTFFVIIDGDIDDYDNVQSIKANEEEAAYLTGAFAQLYAGEGNKIGFIGGMDIAVIKKFEVGFVEGAKAVGGTEADVLVSYTGVFNDPALGKQTAEAQHSNGATVIFAAAGACNLGMFEAAENIGFTALGAATGQFDKSDAIVASHVKSVDDLAESVITRFANGEKLTNGIVKYGLKEMGVDFRYNPQNPENNIEIPQEIIDKIEALKQQIINGDINVASFIE</sequence>
<keyword evidence="5" id="KW-0472">Membrane</keyword>
<name>A0A8J8SG75_9FIRM</name>
<feature type="chain" id="PRO_5038810209" evidence="7">
    <location>
        <begin position="24"/>
        <end position="341"/>
    </location>
</feature>
<dbReference type="InterPro" id="IPR003760">
    <property type="entry name" value="PnrA-like"/>
</dbReference>
<keyword evidence="10" id="KW-1185">Reference proteome</keyword>
<evidence type="ECO:0000256" key="3">
    <source>
        <dbReference type="ARBA" id="ARBA00022475"/>
    </source>
</evidence>
<protein>
    <submittedName>
        <fullName evidence="9">BMP family protein</fullName>
    </submittedName>
</protein>
<dbReference type="PROSITE" id="PS51257">
    <property type="entry name" value="PROKAR_LIPOPROTEIN"/>
    <property type="match status" value="1"/>
</dbReference>
<keyword evidence="4 7" id="KW-0732">Signal</keyword>
<gene>
    <name evidence="9" type="ORF">HZI73_07170</name>
</gene>
<comment type="similarity">
    <text evidence="2">Belongs to the BMP lipoprotein family.</text>
</comment>
<keyword evidence="6" id="KW-0449">Lipoprotein</keyword>
<evidence type="ECO:0000256" key="5">
    <source>
        <dbReference type="ARBA" id="ARBA00023136"/>
    </source>
</evidence>
<evidence type="ECO:0000313" key="9">
    <source>
        <dbReference type="EMBL" id="QUI22092.1"/>
    </source>
</evidence>
<comment type="subcellular location">
    <subcellularLocation>
        <location evidence="1">Cell membrane</location>
        <topology evidence="1">Lipid-anchor</topology>
    </subcellularLocation>
</comment>
<evidence type="ECO:0000259" key="8">
    <source>
        <dbReference type="Pfam" id="PF02608"/>
    </source>
</evidence>
<dbReference type="AlphaFoldDB" id="A0A8J8SG75"/>
<dbReference type="KEGG" id="vpy:HZI73_07170"/>
<reference evidence="9" key="1">
    <citation type="submission" date="2020-07" db="EMBL/GenBank/DDBJ databases">
        <title>Vallitalea pronyensis genome.</title>
        <authorList>
            <person name="Postec A."/>
        </authorList>
    </citation>
    <scope>NUCLEOTIDE SEQUENCE</scope>
    <source>
        <strain evidence="9">FatNI3</strain>
    </source>
</reference>
<evidence type="ECO:0000313" key="10">
    <source>
        <dbReference type="Proteomes" id="UP000683246"/>
    </source>
</evidence>
<accession>A0A8J8SG75</accession>
<dbReference type="PANTHER" id="PTHR34296">
    <property type="entry name" value="TRANSCRIPTIONAL ACTIVATOR PROTEIN MED"/>
    <property type="match status" value="1"/>
</dbReference>
<evidence type="ECO:0000256" key="7">
    <source>
        <dbReference type="SAM" id="SignalP"/>
    </source>
</evidence>
<dbReference type="InterPro" id="IPR028082">
    <property type="entry name" value="Peripla_BP_I"/>
</dbReference>
<dbReference type="RefSeq" id="WP_212697570.1">
    <property type="nucleotide sequence ID" value="NZ_CP058649.1"/>
</dbReference>
<evidence type="ECO:0000256" key="4">
    <source>
        <dbReference type="ARBA" id="ARBA00022729"/>
    </source>
</evidence>
<feature type="signal peptide" evidence="7">
    <location>
        <begin position="1"/>
        <end position="23"/>
    </location>
</feature>
<dbReference type="EMBL" id="CP058649">
    <property type="protein sequence ID" value="QUI22092.1"/>
    <property type="molecule type" value="Genomic_DNA"/>
</dbReference>